<geneLocation type="plastid" evidence="8"/>
<evidence type="ECO:0000256" key="3">
    <source>
        <dbReference type="ARBA" id="ARBA00022528"/>
    </source>
</evidence>
<keyword evidence="6" id="KW-0687">Ribonucleoprotein</keyword>
<evidence type="ECO:0000313" key="8">
    <source>
        <dbReference type="EMBL" id="BBH43109.1"/>
    </source>
</evidence>
<name>A0A455RF34_9STRA</name>
<gene>
    <name evidence="8" type="primary">rpl19</name>
</gene>
<organism evidence="8">
    <name type="scientific">Spumella sp. NIES-1846</name>
    <dbReference type="NCBI Taxonomy" id="2490549"/>
    <lineage>
        <taxon>Eukaryota</taxon>
        <taxon>Sar</taxon>
        <taxon>Stramenopiles</taxon>
        <taxon>Ochrophyta</taxon>
        <taxon>Chrysophyceae</taxon>
        <taxon>Chromulinales</taxon>
        <taxon>Chromulinaceae</taxon>
        <taxon>Spumella</taxon>
    </lineage>
</organism>
<dbReference type="GO" id="GO:1990904">
    <property type="term" value="C:ribonucleoprotein complex"/>
    <property type="evidence" value="ECO:0007669"/>
    <property type="project" value="UniProtKB-KW"/>
</dbReference>
<evidence type="ECO:0000256" key="6">
    <source>
        <dbReference type="ARBA" id="ARBA00023274"/>
    </source>
</evidence>
<proteinExistence type="inferred from homology"/>
<dbReference type="GO" id="GO:0003735">
    <property type="term" value="F:structural constituent of ribosome"/>
    <property type="evidence" value="ECO:0007669"/>
    <property type="project" value="InterPro"/>
</dbReference>
<dbReference type="SUPFAM" id="SSF50104">
    <property type="entry name" value="Translation proteins SH3-like domain"/>
    <property type="match status" value="1"/>
</dbReference>
<keyword evidence="4 8" id="KW-0934">Plastid</keyword>
<dbReference type="Pfam" id="PF01245">
    <property type="entry name" value="Ribosomal_L19"/>
    <property type="match status" value="1"/>
</dbReference>
<evidence type="ECO:0000256" key="1">
    <source>
        <dbReference type="ARBA" id="ARBA00004229"/>
    </source>
</evidence>
<dbReference type="GO" id="GO:0005840">
    <property type="term" value="C:ribosome"/>
    <property type="evidence" value="ECO:0007669"/>
    <property type="project" value="UniProtKB-KW"/>
</dbReference>
<evidence type="ECO:0000256" key="7">
    <source>
        <dbReference type="ARBA" id="ARBA00035376"/>
    </source>
</evidence>
<dbReference type="EMBL" id="AP019363">
    <property type="protein sequence ID" value="BBH43109.1"/>
    <property type="molecule type" value="Genomic_DNA"/>
</dbReference>
<dbReference type="InterPro" id="IPR001857">
    <property type="entry name" value="Ribosomal_bL19"/>
</dbReference>
<evidence type="ECO:0000256" key="2">
    <source>
        <dbReference type="ARBA" id="ARBA00005781"/>
    </source>
</evidence>
<dbReference type="InterPro" id="IPR038657">
    <property type="entry name" value="Ribosomal_bL19_sf"/>
</dbReference>
<comment type="similarity">
    <text evidence="2">Belongs to the bacterial ribosomal protein bL19 family.</text>
</comment>
<reference evidence="8" key="1">
    <citation type="journal article" date="2019" name="Proc. Natl. Acad. Sci. U.S.A.">
        <title>Principles of plastid reductive evolution illuminated by nonphotosynthetic chrysophytes.</title>
        <authorList>
            <person name="Dorrell R.G."/>
            <person name="Azuma T."/>
            <person name="Nomura M."/>
            <person name="Audren de Kerdre G."/>
            <person name="Paoli L."/>
            <person name="Yang S."/>
            <person name="Bowler C."/>
            <person name="Ishii K."/>
            <person name="Miyashita H."/>
            <person name="Gile G.H."/>
            <person name="Kamikawa R."/>
        </authorList>
    </citation>
    <scope>NUCLEOTIDE SEQUENCE</scope>
    <source>
        <strain evidence="8">NIES-1846</strain>
    </source>
</reference>
<evidence type="ECO:0000256" key="5">
    <source>
        <dbReference type="ARBA" id="ARBA00022980"/>
    </source>
</evidence>
<sequence>MLYLNILSKKINLNKIKIGDFIQIKYLSETIRKPIISEYKGIILSISKKNIILLKTIQYKTIIYIRLDINNPNIFSIKKLNIIKKFSLKAKLYYLKFLEISELI</sequence>
<keyword evidence="5 8" id="KW-0689">Ribosomal protein</keyword>
<evidence type="ECO:0000256" key="4">
    <source>
        <dbReference type="ARBA" id="ARBA00022640"/>
    </source>
</evidence>
<dbReference type="InterPro" id="IPR008991">
    <property type="entry name" value="Translation_prot_SH3-like_sf"/>
</dbReference>
<comment type="subcellular location">
    <subcellularLocation>
        <location evidence="1">Plastid</location>
        <location evidence="1">Chloroplast</location>
    </subcellularLocation>
</comment>
<dbReference type="AlphaFoldDB" id="A0A455RF34"/>
<dbReference type="Gene3D" id="2.30.30.790">
    <property type="match status" value="1"/>
</dbReference>
<keyword evidence="3" id="KW-0150">Chloroplast</keyword>
<accession>A0A455RF34</accession>
<dbReference type="GO" id="GO:0009507">
    <property type="term" value="C:chloroplast"/>
    <property type="evidence" value="ECO:0007669"/>
    <property type="project" value="UniProtKB-SubCell"/>
</dbReference>
<dbReference type="GO" id="GO:0006412">
    <property type="term" value="P:translation"/>
    <property type="evidence" value="ECO:0007669"/>
    <property type="project" value="InterPro"/>
</dbReference>
<protein>
    <recommendedName>
        <fullName evidence="7">50S ribosomal protein L19, chloroplastic</fullName>
    </recommendedName>
</protein>